<comment type="pathway">
    <text evidence="2 7">Isoprenoid biosynthesis; isopentenyl diphosphate biosynthesis via DXP pathway; isopentenyl diphosphate from 1-deoxy-D-xylulose 5-phosphate: step 2/6.</text>
</comment>
<dbReference type="RefSeq" id="WP_025056261.1">
    <property type="nucleotide sequence ID" value="NZ_JACIFU010000003.1"/>
</dbReference>
<keyword evidence="9" id="KW-1185">Reference proteome</keyword>
<dbReference type="Gene3D" id="3.90.550.10">
    <property type="entry name" value="Spore Coat Polysaccharide Biosynthesis Protein SpsA, Chain A"/>
    <property type="match status" value="1"/>
</dbReference>
<dbReference type="InterPro" id="IPR050088">
    <property type="entry name" value="IspD/TarI_cytidylyltransf_bact"/>
</dbReference>
<evidence type="ECO:0000256" key="1">
    <source>
        <dbReference type="ARBA" id="ARBA00001282"/>
    </source>
</evidence>
<dbReference type="EC" id="2.7.7.60" evidence="7"/>
<dbReference type="CDD" id="cd02516">
    <property type="entry name" value="CDP-ME_synthetase"/>
    <property type="match status" value="1"/>
</dbReference>
<feature type="site" description="Transition state stabilizer" evidence="7">
    <location>
        <position position="25"/>
    </location>
</feature>
<dbReference type="InterPro" id="IPR034683">
    <property type="entry name" value="IspD/TarI"/>
</dbReference>
<keyword evidence="5 7" id="KW-0548">Nucleotidyltransferase</keyword>
<keyword evidence="6 7" id="KW-0414">Isoprene biosynthesis</keyword>
<dbReference type="Pfam" id="PF01128">
    <property type="entry name" value="IspD"/>
    <property type="match status" value="1"/>
</dbReference>
<gene>
    <name evidence="7" type="primary">ispD</name>
    <name evidence="8" type="ORF">GGR93_002411</name>
</gene>
<dbReference type="PANTHER" id="PTHR32125:SF4">
    <property type="entry name" value="2-C-METHYL-D-ERYTHRITOL 4-PHOSPHATE CYTIDYLYLTRANSFERASE, CHLOROPLASTIC"/>
    <property type="match status" value="1"/>
</dbReference>
<feature type="site" description="Transition state stabilizer" evidence="7">
    <location>
        <position position="18"/>
    </location>
</feature>
<dbReference type="EMBL" id="JACIFU010000003">
    <property type="protein sequence ID" value="MBB4174623.1"/>
    <property type="molecule type" value="Genomic_DNA"/>
</dbReference>
<proteinExistence type="inferred from homology"/>
<dbReference type="PROSITE" id="PS01295">
    <property type="entry name" value="ISPD"/>
    <property type="match status" value="1"/>
</dbReference>
<dbReference type="InterPro" id="IPR029044">
    <property type="entry name" value="Nucleotide-diphossugar_trans"/>
</dbReference>
<dbReference type="Proteomes" id="UP000565745">
    <property type="component" value="Unassembled WGS sequence"/>
</dbReference>
<comment type="similarity">
    <text evidence="3 7">Belongs to the IspD/TarI cytidylyltransferase family. IspD subfamily.</text>
</comment>
<evidence type="ECO:0000256" key="5">
    <source>
        <dbReference type="ARBA" id="ARBA00022695"/>
    </source>
</evidence>
<feature type="site" description="Positions MEP for the nucleophilic attack" evidence="7">
    <location>
        <position position="157"/>
    </location>
</feature>
<dbReference type="SUPFAM" id="SSF53448">
    <property type="entry name" value="Nucleotide-diphospho-sugar transferases"/>
    <property type="match status" value="1"/>
</dbReference>
<reference evidence="8 9" key="1">
    <citation type="submission" date="2020-08" db="EMBL/GenBank/DDBJ databases">
        <title>Genomic Encyclopedia of Type Strains, Phase IV (KMG-IV): sequencing the most valuable type-strain genomes for metagenomic binning, comparative biology and taxonomic classification.</title>
        <authorList>
            <person name="Goeker M."/>
        </authorList>
    </citation>
    <scope>NUCLEOTIDE SEQUENCE [LARGE SCALE GENOMIC DNA]</scope>
    <source>
        <strain evidence="8 9">DSM 101015</strain>
    </source>
</reference>
<accession>A0A7W6Q4F8</accession>
<keyword evidence="4 7" id="KW-0808">Transferase</keyword>
<dbReference type="InterPro" id="IPR018294">
    <property type="entry name" value="ISPD_synthase_CS"/>
</dbReference>
<name>A0A7W6Q4F8_9RHOB</name>
<dbReference type="NCBIfam" id="TIGR00453">
    <property type="entry name" value="ispD"/>
    <property type="match status" value="1"/>
</dbReference>
<dbReference type="GO" id="GO:0050518">
    <property type="term" value="F:2-C-methyl-D-erythritol 4-phosphate cytidylyltransferase activity"/>
    <property type="evidence" value="ECO:0007669"/>
    <property type="project" value="UniProtKB-UniRule"/>
</dbReference>
<dbReference type="FunFam" id="3.90.550.10:FF:000003">
    <property type="entry name" value="2-C-methyl-D-erythritol 4-phosphate cytidylyltransferase"/>
    <property type="match status" value="1"/>
</dbReference>
<feature type="site" description="Positions MEP for the nucleophilic attack" evidence="7">
    <location>
        <position position="210"/>
    </location>
</feature>
<comment type="catalytic activity">
    <reaction evidence="1 7">
        <text>2-C-methyl-D-erythritol 4-phosphate + CTP + H(+) = 4-CDP-2-C-methyl-D-erythritol + diphosphate</text>
        <dbReference type="Rhea" id="RHEA:13429"/>
        <dbReference type="ChEBI" id="CHEBI:15378"/>
        <dbReference type="ChEBI" id="CHEBI:33019"/>
        <dbReference type="ChEBI" id="CHEBI:37563"/>
        <dbReference type="ChEBI" id="CHEBI:57823"/>
        <dbReference type="ChEBI" id="CHEBI:58262"/>
        <dbReference type="EC" id="2.7.7.60"/>
    </reaction>
</comment>
<evidence type="ECO:0000256" key="3">
    <source>
        <dbReference type="ARBA" id="ARBA00009789"/>
    </source>
</evidence>
<comment type="function">
    <text evidence="7">Catalyzes the formation of 4-diphosphocytidyl-2-C-methyl-D-erythritol from CTP and 2-C-methyl-D-erythritol 4-phosphate (MEP).</text>
</comment>
<evidence type="ECO:0000313" key="8">
    <source>
        <dbReference type="EMBL" id="MBB4174623.1"/>
    </source>
</evidence>
<organism evidence="8 9">
    <name type="scientific">Sulfitobacter noctilucicola</name>
    <dbReference type="NCBI Taxonomy" id="1342301"/>
    <lineage>
        <taxon>Bacteria</taxon>
        <taxon>Pseudomonadati</taxon>
        <taxon>Pseudomonadota</taxon>
        <taxon>Alphaproteobacteria</taxon>
        <taxon>Rhodobacterales</taxon>
        <taxon>Roseobacteraceae</taxon>
        <taxon>Sulfitobacter</taxon>
    </lineage>
</organism>
<evidence type="ECO:0000313" key="9">
    <source>
        <dbReference type="Proteomes" id="UP000565745"/>
    </source>
</evidence>
<dbReference type="GO" id="GO:0019288">
    <property type="term" value="P:isopentenyl diphosphate biosynthetic process, methylerythritol 4-phosphate pathway"/>
    <property type="evidence" value="ECO:0007669"/>
    <property type="project" value="UniProtKB-UniRule"/>
</dbReference>
<dbReference type="UniPathway" id="UPA00056">
    <property type="reaction ID" value="UER00093"/>
</dbReference>
<dbReference type="OrthoDB" id="9804336at2"/>
<dbReference type="AlphaFoldDB" id="A0A7W6Q4F8"/>
<dbReference type="InterPro" id="IPR001228">
    <property type="entry name" value="IspD"/>
</dbReference>
<evidence type="ECO:0000256" key="6">
    <source>
        <dbReference type="ARBA" id="ARBA00023229"/>
    </source>
</evidence>
<evidence type="ECO:0000256" key="2">
    <source>
        <dbReference type="ARBA" id="ARBA00004787"/>
    </source>
</evidence>
<protein>
    <recommendedName>
        <fullName evidence="7">2-C-methyl-D-erythritol 4-phosphate cytidylyltransferase</fullName>
        <ecNumber evidence="7">2.7.7.60</ecNumber>
    </recommendedName>
    <alternativeName>
        <fullName evidence="7">4-diphosphocytidyl-2C-methyl-D-erythritol synthase</fullName>
    </alternativeName>
    <alternativeName>
        <fullName evidence="7">MEP cytidylyltransferase</fullName>
        <shortName evidence="7">MCT</shortName>
    </alternativeName>
</protein>
<sequence>MYKSDCTVLIVAAGRGRRFGDPLPKQYLPIAGTCSLRRCLDTFLGVAEIDRVQVVIHPDDAKLYAEAVAGLTDARLMPSVAGGDTRAASVVNGLQALQLHNPDKVLVHDAARPFISPKVIGGVLTELDTCDAAFAAVQVVDALWKAEGSLVSAPVSRDNLWRAQTPQGFRFDALLRAHLAYDGDAADDVEIARSQGISVKIVQGDTANFKVTTPDDLARAENFVRAQQP</sequence>
<dbReference type="PANTHER" id="PTHR32125">
    <property type="entry name" value="2-C-METHYL-D-ERYTHRITOL 4-PHOSPHATE CYTIDYLYLTRANSFERASE, CHLOROPLASTIC"/>
    <property type="match status" value="1"/>
</dbReference>
<evidence type="ECO:0000256" key="7">
    <source>
        <dbReference type="HAMAP-Rule" id="MF_00108"/>
    </source>
</evidence>
<dbReference type="HAMAP" id="MF_00108">
    <property type="entry name" value="IspD"/>
    <property type="match status" value="1"/>
</dbReference>
<comment type="caution">
    <text evidence="8">The sequence shown here is derived from an EMBL/GenBank/DDBJ whole genome shotgun (WGS) entry which is preliminary data.</text>
</comment>
<evidence type="ECO:0000256" key="4">
    <source>
        <dbReference type="ARBA" id="ARBA00022679"/>
    </source>
</evidence>